<accession>A0A6H1U861</accession>
<dbReference type="PANTHER" id="PTHR46018:SF2">
    <property type="entry name" value="ZINC PHOSPHODIESTERASE ELAC PROTEIN 1"/>
    <property type="match status" value="1"/>
</dbReference>
<dbReference type="SUPFAM" id="SSF56281">
    <property type="entry name" value="Metallo-hydrolase/oxidoreductase"/>
    <property type="match status" value="1"/>
</dbReference>
<dbReference type="AlphaFoldDB" id="A0A6H1U861"/>
<protein>
    <submittedName>
        <fullName evidence="1">Conserved hypothetical plastid protein</fullName>
    </submittedName>
</protein>
<geneLocation type="chloroplast" evidence="1"/>
<dbReference type="EMBL" id="MT193838">
    <property type="protein sequence ID" value="QIZ74587.1"/>
    <property type="molecule type" value="Genomic_DNA"/>
</dbReference>
<evidence type="ECO:0000313" key="1">
    <source>
        <dbReference type="EMBL" id="QIZ74587.1"/>
    </source>
</evidence>
<dbReference type="InterPro" id="IPR036866">
    <property type="entry name" value="RibonucZ/Hydroxyglut_hydro"/>
</dbReference>
<keyword evidence="1" id="KW-0150">Chloroplast</keyword>
<dbReference type="Gene3D" id="3.60.15.10">
    <property type="entry name" value="Ribonuclease Z/Hydroxyacylglutathione hydrolase-like"/>
    <property type="match status" value="1"/>
</dbReference>
<dbReference type="RefSeq" id="YP_009773970.1">
    <property type="nucleotide sequence ID" value="NC_047434.1"/>
</dbReference>
<sequence>MEIINLTRLHPSISYLKTSLILNFKDLKEIWLFNCCQGCQQMMEKKTIKMSQISKIIITELNIENISGLLGLLSSLSLINRKKVLNIYGIKGLEKYLDFGKKYSQTKFRYNLYFHIFRTGFIAKNKNCYMYSVLNNIRFEFLLFSKEQYGKFYLNYAKKFNLVKGPLYGKLKKGYRLLLPDGFILDGNEFTDKNKTGYKKSLIICRYCARNSTEISKESDILQEELIIY</sequence>
<gene>
    <name evidence="1" type="primary">ycf56</name>
</gene>
<name>A0A6H1U861_9FLOR</name>
<organism evidence="1">
    <name type="scientific">Caulacanthus okamurae</name>
    <dbReference type="NCBI Taxonomy" id="152008"/>
    <lineage>
        <taxon>Eukaryota</taxon>
        <taxon>Rhodophyta</taxon>
        <taxon>Florideophyceae</taxon>
        <taxon>Rhodymeniophycidae</taxon>
        <taxon>Gigartinales</taxon>
        <taxon>Caulacanthaceae</taxon>
        <taxon>Caulacanthus</taxon>
    </lineage>
</organism>
<proteinExistence type="predicted"/>
<dbReference type="GeneID" id="54615563"/>
<dbReference type="PANTHER" id="PTHR46018">
    <property type="entry name" value="ZINC PHOSPHODIESTERASE ELAC PROTEIN 1"/>
    <property type="match status" value="1"/>
</dbReference>
<dbReference type="GO" id="GO:0042781">
    <property type="term" value="F:3'-tRNA processing endoribonuclease activity"/>
    <property type="evidence" value="ECO:0007669"/>
    <property type="project" value="TreeGrafter"/>
</dbReference>
<keyword evidence="1" id="KW-0934">Plastid</keyword>
<reference evidence="1" key="1">
    <citation type="submission" date="2020-03" db="EMBL/GenBank/DDBJ databases">
        <title>Complete organellar genome analysis of the invasive marine red alga Caulacanthus okamurae (Caulacanthaceae, Rhodophyta) from Moss Landing, California, USA.</title>
        <authorList>
            <person name="Hughey J.R."/>
        </authorList>
    </citation>
    <scope>NUCLEOTIDE SEQUENCE</scope>
</reference>